<keyword evidence="7" id="KW-0378">Hydrolase</keyword>
<evidence type="ECO:0000256" key="10">
    <source>
        <dbReference type="SAM" id="SignalP"/>
    </source>
</evidence>
<dbReference type="Gene3D" id="3.30.70.360">
    <property type="match status" value="1"/>
</dbReference>
<evidence type="ECO:0000313" key="13">
    <source>
        <dbReference type="Proteomes" id="UP001497444"/>
    </source>
</evidence>
<evidence type="ECO:0000256" key="7">
    <source>
        <dbReference type="ARBA" id="ARBA00022801"/>
    </source>
</evidence>
<reference evidence="12" key="1">
    <citation type="submission" date="2024-02" db="EMBL/GenBank/DDBJ databases">
        <authorList>
            <consortium name="ELIXIR-Norway"/>
            <consortium name="Elixir Norway"/>
        </authorList>
    </citation>
    <scope>NUCLEOTIDE SEQUENCE</scope>
</reference>
<gene>
    <name evidence="12" type="ORF">CSSPJE1EN1_LOCUS17732</name>
</gene>
<dbReference type="Gene3D" id="1.10.150.900">
    <property type="match status" value="1"/>
</dbReference>
<dbReference type="InterPro" id="IPR010159">
    <property type="entry name" value="N-acyl_aa_amidohydrolase"/>
</dbReference>
<dbReference type="SUPFAM" id="SSF55031">
    <property type="entry name" value="Bacterial exopeptidase dimerisation domain"/>
    <property type="match status" value="1"/>
</dbReference>
<name>A0ABP0WZG4_9BRYO</name>
<evidence type="ECO:0000256" key="1">
    <source>
        <dbReference type="ARBA" id="ARBA00001947"/>
    </source>
</evidence>
<comment type="cofactor">
    <cofactor evidence="1">
        <name>Zn(2+)</name>
        <dbReference type="ChEBI" id="CHEBI:29105"/>
    </cofactor>
</comment>
<comment type="subcellular location">
    <subcellularLocation>
        <location evidence="2">Cytoplasm</location>
    </subcellularLocation>
</comment>
<keyword evidence="5" id="KW-0963">Cytoplasm</keyword>
<evidence type="ECO:0000256" key="9">
    <source>
        <dbReference type="ARBA" id="ARBA00029656"/>
    </source>
</evidence>
<keyword evidence="6" id="KW-0479">Metal-binding</keyword>
<dbReference type="Proteomes" id="UP001497444">
    <property type="component" value="Chromosome 4"/>
</dbReference>
<dbReference type="EC" id="3.5.1.14" evidence="4"/>
<organism evidence="12 13">
    <name type="scientific">Sphagnum jensenii</name>
    <dbReference type="NCBI Taxonomy" id="128206"/>
    <lineage>
        <taxon>Eukaryota</taxon>
        <taxon>Viridiplantae</taxon>
        <taxon>Streptophyta</taxon>
        <taxon>Embryophyta</taxon>
        <taxon>Bryophyta</taxon>
        <taxon>Sphagnophytina</taxon>
        <taxon>Sphagnopsida</taxon>
        <taxon>Sphagnales</taxon>
        <taxon>Sphagnaceae</taxon>
        <taxon>Sphagnum</taxon>
    </lineage>
</organism>
<dbReference type="NCBIfam" id="TIGR01880">
    <property type="entry name" value="Ac-peptdase-euk"/>
    <property type="match status" value="1"/>
</dbReference>
<dbReference type="PANTHER" id="PTHR45892">
    <property type="entry name" value="AMINOACYLASE-1"/>
    <property type="match status" value="1"/>
</dbReference>
<keyword evidence="10" id="KW-0732">Signal</keyword>
<sequence>MIKLCQSFSIYIITKSLIVLLSAAVPSYSSSNGKEVEAVGRFRDYLNINTAHPLPDYKPAVEFLLAQASEIGLDSQVLEFVEGKPLVLLTWKGKDPSIPSILLNSHMDVVPAEREKWLYEPFAAVQDADGNIFARGSQDMKCVSMQYLEAIRNLKSKNFQPLRNLHLSFVPEEEVGGDDGAAKFVSSPEFQKLNVGFNLDEGLASPGSTYRVFNGERSPWWLKIKATGAPGHGSKLYDGSAFQNLLQSIELINKFREEQFNLVKSGAKAEGEVTSVNGVYLKAGTPTPTGFVMNLQPSEAEAGFDIRVAPWEDVNKLQRVIHEEWAPASRNLTYTFSQKENPRDKDGRPAVTVADDSSPWWTLLKEAVVKAGGELGKVEIFPAATDCRFVRHAGIPGFGFSPMANTPILLHDHNEFLNEREYLKGIRVYEEIIKAYTSHPESGDTETMAEL</sequence>
<dbReference type="Pfam" id="PF07687">
    <property type="entry name" value="M20_dimer"/>
    <property type="match status" value="1"/>
</dbReference>
<keyword evidence="13" id="KW-1185">Reference proteome</keyword>
<dbReference type="InterPro" id="IPR002933">
    <property type="entry name" value="Peptidase_M20"/>
</dbReference>
<dbReference type="PANTHER" id="PTHR45892:SF1">
    <property type="entry name" value="AMINOACYLASE-1"/>
    <property type="match status" value="1"/>
</dbReference>
<evidence type="ECO:0000256" key="4">
    <source>
        <dbReference type="ARBA" id="ARBA00011913"/>
    </source>
</evidence>
<dbReference type="Gene3D" id="3.40.630.10">
    <property type="entry name" value="Zn peptidases"/>
    <property type="match status" value="1"/>
</dbReference>
<proteinExistence type="inferred from homology"/>
<dbReference type="InterPro" id="IPR011650">
    <property type="entry name" value="Peptidase_M20_dimer"/>
</dbReference>
<dbReference type="InterPro" id="IPR052083">
    <property type="entry name" value="Aminoacylase-1_M20A"/>
</dbReference>
<keyword evidence="8" id="KW-0862">Zinc</keyword>
<evidence type="ECO:0000313" key="12">
    <source>
        <dbReference type="EMBL" id="CAK9272254.1"/>
    </source>
</evidence>
<comment type="similarity">
    <text evidence="3">Belongs to the peptidase M20A family.</text>
</comment>
<evidence type="ECO:0000256" key="3">
    <source>
        <dbReference type="ARBA" id="ARBA00006247"/>
    </source>
</evidence>
<dbReference type="PROSITE" id="PS00758">
    <property type="entry name" value="ARGE_DAPE_CPG2_1"/>
    <property type="match status" value="1"/>
</dbReference>
<dbReference type="CDD" id="cd05646">
    <property type="entry name" value="M20_AcylaseI_like"/>
    <property type="match status" value="1"/>
</dbReference>
<accession>A0ABP0WZG4</accession>
<feature type="domain" description="Peptidase M20 dimerisation" evidence="11">
    <location>
        <begin position="215"/>
        <end position="323"/>
    </location>
</feature>
<feature type="signal peptide" evidence="10">
    <location>
        <begin position="1"/>
        <end position="24"/>
    </location>
</feature>
<evidence type="ECO:0000256" key="8">
    <source>
        <dbReference type="ARBA" id="ARBA00022833"/>
    </source>
</evidence>
<evidence type="ECO:0000256" key="5">
    <source>
        <dbReference type="ARBA" id="ARBA00022490"/>
    </source>
</evidence>
<dbReference type="EMBL" id="OZ020099">
    <property type="protein sequence ID" value="CAK9272254.1"/>
    <property type="molecule type" value="Genomic_DNA"/>
</dbReference>
<evidence type="ECO:0000256" key="2">
    <source>
        <dbReference type="ARBA" id="ARBA00004496"/>
    </source>
</evidence>
<evidence type="ECO:0000259" key="11">
    <source>
        <dbReference type="Pfam" id="PF07687"/>
    </source>
</evidence>
<evidence type="ECO:0000256" key="6">
    <source>
        <dbReference type="ARBA" id="ARBA00022723"/>
    </source>
</evidence>
<feature type="chain" id="PRO_5046728694" description="N-acyl-aliphatic-L-amino acid amidohydrolase" evidence="10">
    <location>
        <begin position="25"/>
        <end position="451"/>
    </location>
</feature>
<dbReference type="PIRSF" id="PIRSF036696">
    <property type="entry name" value="ACY-1"/>
    <property type="match status" value="1"/>
</dbReference>
<dbReference type="InterPro" id="IPR001261">
    <property type="entry name" value="ArgE/DapE_CS"/>
</dbReference>
<dbReference type="SUPFAM" id="SSF53187">
    <property type="entry name" value="Zn-dependent exopeptidases"/>
    <property type="match status" value="1"/>
</dbReference>
<dbReference type="InterPro" id="IPR036264">
    <property type="entry name" value="Bact_exopeptidase_dim_dom"/>
</dbReference>
<dbReference type="Pfam" id="PF01546">
    <property type="entry name" value="Peptidase_M20"/>
    <property type="match status" value="1"/>
</dbReference>
<protein>
    <recommendedName>
        <fullName evidence="4">N-acyl-aliphatic-L-amino acid amidohydrolase</fullName>
        <ecNumber evidence="4">3.5.1.14</ecNumber>
    </recommendedName>
    <alternativeName>
        <fullName evidence="9">N-acyl-L-amino-acid amidohydrolase</fullName>
    </alternativeName>
</protein>